<feature type="coiled-coil region" evidence="1">
    <location>
        <begin position="972"/>
        <end position="1002"/>
    </location>
</feature>
<keyword evidence="3" id="KW-0540">Nuclease</keyword>
<dbReference type="Proteomes" id="UP000256542">
    <property type="component" value="Unassembled WGS sequence"/>
</dbReference>
<evidence type="ECO:0000256" key="1">
    <source>
        <dbReference type="SAM" id="Coils"/>
    </source>
</evidence>
<keyword evidence="1" id="KW-0175">Coiled coil</keyword>
<name>A0A3E0DA69_9GAMM</name>
<sequence>MKICKLRLKNLNSLKGEWEIDFTKSPFDDAGVFAIVGPTGAGKSTLLDAICLALYHRTPRMTVSANDNELMTRHTAECMAEVEFEIKGKGYRAFWSQRRARGVSDGNLQPISCELSERDGTIITTKINEKIAQIADLTGLDFGRFTKSMLLAQGGFSAFLNASPNDRAELLEELTGTEIYGDVSKWVFEKHKQEKQAIAALESVNEQYQLLSDEDLAALQQQERDLEKQAKDSAELLIKHQKSLAWLTTNDRLEKQKSQHLQGVEAATQALADFAPQGEQLEQTLLAQRLQPSYDKWQALAIRFDQQAVEICAAEASQVDLASQLDSAEQVANQASQSLSQARLEADALNEKINHEIQPLLASEKVAQSQYEEAEARLKQTQQKHQLQQTQIDDLKDKQINIEQACLKSEAILNQWSSPEMIETQLSSWQHQLQGISANTEASIGLEQSIKTLQQEHQEAKQQAQSYDAKLAQSKSNLEAIQQQLAQVTDEFMALSSQQTMEEWQQGYHQARWRQQQAQNLLKQSDQFQGQQKQIAEMDASLVTMAAQIEQQNRHLLQQRERYKEKQDHLNLAAKLVDAERHILVLNSLRETLTEQDACPLCGSDNHDLSKALYQEVTDSQQNLQRLTSELEQLASNGQRLSSELDQLRAKFEWSQQQRGQMAEALQVIAGELNEIGAQLNIQDDIDLLNQEQISVFVQEVDLLNQEQISVFVQEVDQQWQGLRHNAARLNELNQERLRLEEQKQALTLACQASQQHCAQSQSQCQLLLQALESEQNNWQQKHIEQAQLTESLLGEMRQASLPACYFELSLADALSQLQGAMSEWRESQKGYLALQQQKEQLAYELTISLKNIEESQHQESIARTKVSEVALVLSEVKASLASLLGGGSVTSLKQAVDQKVALAVAAQTQASESLQQATQALVSNKARLATLVAAQSLLREERDQAETDWQRTLLENGFEGSEQWRASCLPIEQLTALKEQAQALKDALSQQQVLLKQTQQAYEQHLAEQPQDALQQNASIEQISAKVDELAALRQSRDREWGVVTQKINEEQARRKQAKSAAQLLLERREAMKHLERLNYLIGSADGAKFRRFAQGLTLDHLVYLSNQHLLVLHKRYQLQRKQDEALALSVVDTWQANASRDTKTLSGGESFLVSLALALALSDLVSHKTSIDSLFLDEGFGTLDNETLESALDALDNLQSSGKTIGIISHIQALKERIPVQIRLTKQGGLGVSRLSAEFAVK</sequence>
<feature type="coiled-coil region" evidence="1">
    <location>
        <begin position="443"/>
        <end position="498"/>
    </location>
</feature>
<dbReference type="GO" id="GO:0006302">
    <property type="term" value="P:double-strand break repair"/>
    <property type="evidence" value="ECO:0007669"/>
    <property type="project" value="InterPro"/>
</dbReference>
<evidence type="ECO:0000313" key="3">
    <source>
        <dbReference type="EMBL" id="REG79423.1"/>
    </source>
</evidence>
<feature type="coiled-coil region" evidence="1">
    <location>
        <begin position="610"/>
        <end position="651"/>
    </location>
</feature>
<keyword evidence="4" id="KW-1185">Reference proteome</keyword>
<dbReference type="EMBL" id="QUNG01000019">
    <property type="protein sequence ID" value="REG79423.1"/>
    <property type="molecule type" value="Genomic_DNA"/>
</dbReference>
<dbReference type="PANTHER" id="PTHR32114:SF2">
    <property type="entry name" value="ABC TRANSPORTER ABCH.3"/>
    <property type="match status" value="1"/>
</dbReference>
<gene>
    <name evidence="3" type="ORF">DFP81_11915</name>
</gene>
<dbReference type="SUPFAM" id="SSF52540">
    <property type="entry name" value="P-loop containing nucleoside triphosphate hydrolases"/>
    <property type="match status" value="1"/>
</dbReference>
<keyword evidence="3" id="KW-0378">Hydrolase</keyword>
<evidence type="ECO:0000313" key="4">
    <source>
        <dbReference type="Proteomes" id="UP000256542"/>
    </source>
</evidence>
<dbReference type="GO" id="GO:0016887">
    <property type="term" value="F:ATP hydrolysis activity"/>
    <property type="evidence" value="ECO:0007669"/>
    <property type="project" value="InterPro"/>
</dbReference>
<feature type="coiled-coil region" evidence="1">
    <location>
        <begin position="723"/>
        <end position="750"/>
    </location>
</feature>
<protein>
    <submittedName>
        <fullName evidence="3">Exonuclease SbcC</fullName>
    </submittedName>
</protein>
<proteinExistence type="predicted"/>
<dbReference type="Pfam" id="PF13476">
    <property type="entry name" value="AAA_23"/>
    <property type="match status" value="1"/>
</dbReference>
<keyword evidence="3" id="KW-0269">Exonuclease</keyword>
<dbReference type="OrthoDB" id="9795626at2"/>
<dbReference type="AlphaFoldDB" id="A0A3E0DA69"/>
<dbReference type="Gene3D" id="3.40.50.300">
    <property type="entry name" value="P-loop containing nucleotide triphosphate hydrolases"/>
    <property type="match status" value="2"/>
</dbReference>
<dbReference type="GO" id="GO:0004527">
    <property type="term" value="F:exonuclease activity"/>
    <property type="evidence" value="ECO:0007669"/>
    <property type="project" value="UniProtKB-KW"/>
</dbReference>
<evidence type="ECO:0000259" key="2">
    <source>
        <dbReference type="Pfam" id="PF13476"/>
    </source>
</evidence>
<dbReference type="PANTHER" id="PTHR32114">
    <property type="entry name" value="ABC TRANSPORTER ABCH.3"/>
    <property type="match status" value="1"/>
</dbReference>
<reference evidence="3 4" key="1">
    <citation type="submission" date="2018-08" db="EMBL/GenBank/DDBJ databases">
        <title>Genomic Encyclopedia of Type Strains, Phase III (KMG-III): the genomes of soil and plant-associated and newly described type strains.</title>
        <authorList>
            <person name="Whitman W."/>
        </authorList>
    </citation>
    <scope>NUCLEOTIDE SEQUENCE [LARGE SCALE GENOMIC DNA]</scope>
    <source>
        <strain evidence="3 4">CECT 7375</strain>
    </source>
</reference>
<comment type="caution">
    <text evidence="3">The sequence shown here is derived from an EMBL/GenBank/DDBJ whole genome shotgun (WGS) entry which is preliminary data.</text>
</comment>
<organism evidence="3 4">
    <name type="scientific">Marinomonas pollencensis</name>
    <dbReference type="NCBI Taxonomy" id="491954"/>
    <lineage>
        <taxon>Bacteria</taxon>
        <taxon>Pseudomonadati</taxon>
        <taxon>Pseudomonadota</taxon>
        <taxon>Gammaproteobacteria</taxon>
        <taxon>Oceanospirillales</taxon>
        <taxon>Oceanospirillaceae</taxon>
        <taxon>Marinomonas</taxon>
    </lineage>
</organism>
<dbReference type="InterPro" id="IPR038729">
    <property type="entry name" value="Rad50/SbcC_AAA"/>
</dbReference>
<dbReference type="InterPro" id="IPR027417">
    <property type="entry name" value="P-loop_NTPase"/>
</dbReference>
<dbReference type="Pfam" id="PF13558">
    <property type="entry name" value="SbcC_Walker_B"/>
    <property type="match status" value="1"/>
</dbReference>
<feature type="domain" description="Rad50/SbcC-type AAA" evidence="2">
    <location>
        <begin position="5"/>
        <end position="213"/>
    </location>
</feature>
<dbReference type="RefSeq" id="WP_115899125.1">
    <property type="nucleotide sequence ID" value="NZ_QUNG01000019.1"/>
</dbReference>
<accession>A0A3E0DA69</accession>
<feature type="coiled-coil region" evidence="1">
    <location>
        <begin position="325"/>
        <end position="398"/>
    </location>
</feature>